<accession>A0ABQ8J8V0</accession>
<evidence type="ECO:0000313" key="2">
    <source>
        <dbReference type="Proteomes" id="UP000887458"/>
    </source>
</evidence>
<keyword evidence="2" id="KW-1185">Reference proteome</keyword>
<reference evidence="1 2" key="1">
    <citation type="journal article" date="2018" name="J. Allergy Clin. Immunol.">
        <title>High-quality assembly of Dermatophagoides pteronyssinus genome and transcriptome reveals a wide range of novel allergens.</title>
        <authorList>
            <person name="Liu X.Y."/>
            <person name="Yang K.Y."/>
            <person name="Wang M.Q."/>
            <person name="Kwok J.S."/>
            <person name="Zeng X."/>
            <person name="Yang Z."/>
            <person name="Xiao X.J."/>
            <person name="Lau C.P."/>
            <person name="Li Y."/>
            <person name="Huang Z.M."/>
            <person name="Ba J.G."/>
            <person name="Yim A.K."/>
            <person name="Ouyang C.Y."/>
            <person name="Ngai S.M."/>
            <person name="Chan T.F."/>
            <person name="Leung E.L."/>
            <person name="Liu L."/>
            <person name="Liu Z.G."/>
            <person name="Tsui S.K."/>
        </authorList>
    </citation>
    <scope>NUCLEOTIDE SEQUENCE [LARGE SCALE GENOMIC DNA]</scope>
    <source>
        <strain evidence="1">Derp</strain>
    </source>
</reference>
<protein>
    <submittedName>
        <fullName evidence="1">Uncharacterized protein</fullName>
    </submittedName>
</protein>
<evidence type="ECO:0000313" key="1">
    <source>
        <dbReference type="EMBL" id="KAH9419024.1"/>
    </source>
</evidence>
<name>A0ABQ8J8V0_DERPT</name>
<reference evidence="1 2" key="2">
    <citation type="journal article" date="2022" name="Mol. Biol. Evol.">
        <title>Comparative Genomics Reveals Insights into the Divergent Evolution of Astigmatic Mites and Household Pest Adaptations.</title>
        <authorList>
            <person name="Xiong Q."/>
            <person name="Wan A.T."/>
            <person name="Liu X."/>
            <person name="Fung C.S."/>
            <person name="Xiao X."/>
            <person name="Malainual N."/>
            <person name="Hou J."/>
            <person name="Wang L."/>
            <person name="Wang M."/>
            <person name="Yang K.Y."/>
            <person name="Cui Y."/>
            <person name="Leung E.L."/>
            <person name="Nong W."/>
            <person name="Shin S.K."/>
            <person name="Au S.W."/>
            <person name="Jeong K.Y."/>
            <person name="Chew F.T."/>
            <person name="Hui J.H."/>
            <person name="Leung T.F."/>
            <person name="Tungtrongchitr A."/>
            <person name="Zhong N."/>
            <person name="Liu Z."/>
            <person name="Tsui S.K."/>
        </authorList>
    </citation>
    <scope>NUCLEOTIDE SEQUENCE [LARGE SCALE GENOMIC DNA]</scope>
    <source>
        <strain evidence="1">Derp</strain>
    </source>
</reference>
<sequence length="88" mass="10614">MDEILMKFKHSSSSSSSNIEWPDYLESKRSMVINLIEKQMKLMIQLNEQNLLHKELVRTIFTQKNVEQIFFIIIFQKDTNHGHQYDRK</sequence>
<comment type="caution">
    <text evidence="1">The sequence shown here is derived from an EMBL/GenBank/DDBJ whole genome shotgun (WGS) entry which is preliminary data.</text>
</comment>
<dbReference type="EMBL" id="NJHN03000061">
    <property type="protein sequence ID" value="KAH9419024.1"/>
    <property type="molecule type" value="Genomic_DNA"/>
</dbReference>
<gene>
    <name evidence="1" type="ORF">DERP_011119</name>
</gene>
<dbReference type="Proteomes" id="UP000887458">
    <property type="component" value="Unassembled WGS sequence"/>
</dbReference>
<proteinExistence type="predicted"/>
<organism evidence="1 2">
    <name type="scientific">Dermatophagoides pteronyssinus</name>
    <name type="common">European house dust mite</name>
    <dbReference type="NCBI Taxonomy" id="6956"/>
    <lineage>
        <taxon>Eukaryota</taxon>
        <taxon>Metazoa</taxon>
        <taxon>Ecdysozoa</taxon>
        <taxon>Arthropoda</taxon>
        <taxon>Chelicerata</taxon>
        <taxon>Arachnida</taxon>
        <taxon>Acari</taxon>
        <taxon>Acariformes</taxon>
        <taxon>Sarcoptiformes</taxon>
        <taxon>Astigmata</taxon>
        <taxon>Psoroptidia</taxon>
        <taxon>Analgoidea</taxon>
        <taxon>Pyroglyphidae</taxon>
        <taxon>Dermatophagoidinae</taxon>
        <taxon>Dermatophagoides</taxon>
    </lineage>
</organism>